<comment type="catalytic activity">
    <reaction evidence="9">
        <text>sn-glycerol 3-phosphate + NADP(+) = dihydroxyacetone phosphate + NADPH + H(+)</text>
        <dbReference type="Rhea" id="RHEA:11096"/>
        <dbReference type="ChEBI" id="CHEBI:15378"/>
        <dbReference type="ChEBI" id="CHEBI:57597"/>
        <dbReference type="ChEBI" id="CHEBI:57642"/>
        <dbReference type="ChEBI" id="CHEBI:57783"/>
        <dbReference type="ChEBI" id="CHEBI:58349"/>
        <dbReference type="EC" id="1.1.1.94"/>
    </reaction>
    <physiologicalReaction direction="right-to-left" evidence="9">
        <dbReference type="Rhea" id="RHEA:11098"/>
    </physiologicalReaction>
</comment>
<feature type="binding site" evidence="13">
    <location>
        <position position="152"/>
    </location>
    <ligand>
        <name>sn-glycerol 3-phosphate</name>
        <dbReference type="ChEBI" id="CHEBI:57597"/>
    </ligand>
</feature>
<evidence type="ECO:0000256" key="5">
    <source>
        <dbReference type="ARBA" id="ARBA00023027"/>
    </source>
</evidence>
<feature type="binding site" evidence="13">
    <location>
        <position position="260"/>
    </location>
    <ligand>
        <name>sn-glycerol 3-phosphate</name>
        <dbReference type="ChEBI" id="CHEBI:57597"/>
    </ligand>
</feature>
<dbReference type="PRINTS" id="PR00077">
    <property type="entry name" value="GPDHDRGNASE"/>
</dbReference>
<proteinExistence type="inferred from homology"/>
<evidence type="ECO:0000256" key="15">
    <source>
        <dbReference type="PIRSR" id="PIRSR000114-2"/>
    </source>
</evidence>
<dbReference type="GO" id="GO:0141152">
    <property type="term" value="F:glycerol-3-phosphate dehydrogenase (NAD+) activity"/>
    <property type="evidence" value="ECO:0007669"/>
    <property type="project" value="RHEA"/>
</dbReference>
<evidence type="ECO:0000259" key="19">
    <source>
        <dbReference type="Pfam" id="PF07479"/>
    </source>
</evidence>
<evidence type="ECO:0000256" key="10">
    <source>
        <dbReference type="ARBA" id="ARBA00066687"/>
    </source>
</evidence>
<evidence type="ECO:0000256" key="2">
    <source>
        <dbReference type="ARBA" id="ARBA00022516"/>
    </source>
</evidence>
<dbReference type="PANTHER" id="PTHR11728">
    <property type="entry name" value="GLYCEROL-3-PHOSPHATE DEHYDROGENASE"/>
    <property type="match status" value="1"/>
</dbReference>
<dbReference type="PATRIC" id="fig|86416.3.peg.2422"/>
<evidence type="ECO:0000256" key="8">
    <source>
        <dbReference type="ARBA" id="ARBA00023264"/>
    </source>
</evidence>
<feature type="binding site" evidence="13">
    <location>
        <position position="67"/>
    </location>
    <ligand>
        <name>NADPH</name>
        <dbReference type="ChEBI" id="CHEBI:57783"/>
    </ligand>
</feature>
<dbReference type="Pfam" id="PF07479">
    <property type="entry name" value="NAD_Gly3P_dh_C"/>
    <property type="match status" value="1"/>
</dbReference>
<evidence type="ECO:0000256" key="17">
    <source>
        <dbReference type="RuleBase" id="RU000437"/>
    </source>
</evidence>
<dbReference type="NCBIfam" id="NF000940">
    <property type="entry name" value="PRK00094.1-2"/>
    <property type="match status" value="1"/>
</dbReference>
<feature type="binding site" evidence="13">
    <location>
        <position position="207"/>
    </location>
    <ligand>
        <name>sn-glycerol 3-phosphate</name>
        <dbReference type="ChEBI" id="CHEBI:57597"/>
    </ligand>
</feature>
<dbReference type="GO" id="GO:0051287">
    <property type="term" value="F:NAD binding"/>
    <property type="evidence" value="ECO:0007669"/>
    <property type="project" value="InterPro"/>
</dbReference>
<dbReference type="InterPro" id="IPR008927">
    <property type="entry name" value="6-PGluconate_DH-like_C_sf"/>
</dbReference>
<dbReference type="GO" id="GO:0005975">
    <property type="term" value="P:carbohydrate metabolic process"/>
    <property type="evidence" value="ECO:0007669"/>
    <property type="project" value="InterPro"/>
</dbReference>
<evidence type="ECO:0000256" key="13">
    <source>
        <dbReference type="HAMAP-Rule" id="MF_00394"/>
    </source>
</evidence>
<feature type="binding site" evidence="13">
    <location>
        <position position="154"/>
    </location>
    <ligand>
        <name>sn-glycerol 3-phosphate</name>
        <dbReference type="ChEBI" id="CHEBI:57597"/>
    </ligand>
</feature>
<dbReference type="InterPro" id="IPR036291">
    <property type="entry name" value="NAD(P)-bd_dom_sf"/>
</dbReference>
<feature type="binding site" evidence="16">
    <location>
        <position position="156"/>
    </location>
    <ligand>
        <name>NAD(+)</name>
        <dbReference type="ChEBI" id="CHEBI:57540"/>
    </ligand>
</feature>
<dbReference type="PIRSF" id="PIRSF000114">
    <property type="entry name" value="Glycerol-3-P_dh"/>
    <property type="match status" value="1"/>
</dbReference>
<dbReference type="FunFam" id="3.40.50.720:FF:000019">
    <property type="entry name" value="Glycerol-3-phosphate dehydrogenase [NAD(P)+]"/>
    <property type="match status" value="1"/>
</dbReference>
<feature type="binding site" evidence="15">
    <location>
        <begin position="271"/>
        <end position="272"/>
    </location>
    <ligand>
        <name>substrate</name>
    </ligand>
</feature>
<feature type="domain" description="Glycerol-3-phosphate dehydrogenase NAD-dependent C-terminal" evidence="19">
    <location>
        <begin position="196"/>
        <end position="336"/>
    </location>
</feature>
<dbReference type="HOGENOM" id="CLU_033449_0_2_9"/>
<dbReference type="InterPro" id="IPR006168">
    <property type="entry name" value="G3P_DH_NAD-dep"/>
</dbReference>
<evidence type="ECO:0000313" key="21">
    <source>
        <dbReference type="Proteomes" id="UP000013523"/>
    </source>
</evidence>
<dbReference type="InterPro" id="IPR011128">
    <property type="entry name" value="G3P_DH_NAD-dep_N"/>
</dbReference>
<evidence type="ECO:0000256" key="12">
    <source>
        <dbReference type="ARBA" id="ARBA00080511"/>
    </source>
</evidence>
<evidence type="ECO:0000313" key="20">
    <source>
        <dbReference type="EMBL" id="AGK97303.1"/>
    </source>
</evidence>
<dbReference type="Pfam" id="PF01210">
    <property type="entry name" value="NAD_Gly3P_dh_N"/>
    <property type="match status" value="1"/>
</dbReference>
<evidence type="ECO:0000256" key="11">
    <source>
        <dbReference type="ARBA" id="ARBA00069372"/>
    </source>
</evidence>
<name>R4K3Z3_CLOPA</name>
<keyword evidence="4 13" id="KW-0560">Oxidoreductase</keyword>
<dbReference type="Proteomes" id="UP000013523">
    <property type="component" value="Chromosome"/>
</dbReference>
<feature type="binding site" evidence="13">
    <location>
        <position position="272"/>
    </location>
    <ligand>
        <name>sn-glycerol 3-phosphate</name>
        <dbReference type="ChEBI" id="CHEBI:57597"/>
    </ligand>
</feature>
<comment type="pathway">
    <text evidence="13">Membrane lipid metabolism; glycerophospholipid metabolism.</text>
</comment>
<feature type="binding site" evidence="16">
    <location>
        <begin position="26"/>
        <end position="31"/>
    </location>
    <ligand>
        <name>NAD(+)</name>
        <dbReference type="ChEBI" id="CHEBI:57540"/>
    </ligand>
</feature>
<dbReference type="NCBIfam" id="NF000941">
    <property type="entry name" value="PRK00094.1-3"/>
    <property type="match status" value="1"/>
</dbReference>
<dbReference type="EMBL" id="CP003261">
    <property type="protein sequence ID" value="AGK97303.1"/>
    <property type="molecule type" value="Genomic_DNA"/>
</dbReference>
<protein>
    <recommendedName>
        <fullName evidence="11 13">Glycerol-3-phosphate dehydrogenase [NAD(P)+]</fullName>
        <ecNumber evidence="10 13">1.1.1.94</ecNumber>
    </recommendedName>
    <alternativeName>
        <fullName evidence="13">NAD(P)(+)-dependent glycerol-3-phosphate dehydrogenase</fullName>
    </alternativeName>
    <alternativeName>
        <fullName evidence="12 13">NAD(P)H-dependent dihydroxyacetone-phosphate reductase</fullName>
    </alternativeName>
</protein>
<sequence length="349" mass="38375">MILAELELKLFSEKGRNDMKSVTFLGGGSFGTALGILLANKRYEVTIWDRNPAVVEEINNSKTNHKYLADITIPDGVIATNTIEDSIQKSDCIILAVPSYAIRTICGQISKKVSKDQIIVSIAKGIEEETKMRLSKVIKEELPSNPVVILSGPSHAEEVSRNLPTTVVVTSENMEYAYKVQDLFMTNTFRVYTNDDIIGIEIGGAVKNIIALACGICDGLGYGDNTKAALMTRGMSEIVRIGTLLGGRRETFYGLTGMGDLIVTCTSLHSRNRRAGILIGEGVPLNEACQRIGMVVEGVKACEAFYELKGKLNVIMPITDMLYKVLFEDKDVKAAVKELMERDKKDEMY</sequence>
<feature type="binding site" evidence="13">
    <location>
        <position position="270"/>
    </location>
    <ligand>
        <name>sn-glycerol 3-phosphate</name>
        <dbReference type="ChEBI" id="CHEBI:57597"/>
    </ligand>
</feature>
<dbReference type="PROSITE" id="PS00957">
    <property type="entry name" value="NAD_G3PDH"/>
    <property type="match status" value="1"/>
</dbReference>
<keyword evidence="2 13" id="KW-0444">Lipid biosynthesis</keyword>
<comment type="catalytic activity">
    <reaction evidence="13">
        <text>sn-glycerol 3-phosphate + NAD(+) = dihydroxyacetone phosphate + NADH + H(+)</text>
        <dbReference type="Rhea" id="RHEA:11092"/>
        <dbReference type="ChEBI" id="CHEBI:15378"/>
        <dbReference type="ChEBI" id="CHEBI:57540"/>
        <dbReference type="ChEBI" id="CHEBI:57597"/>
        <dbReference type="ChEBI" id="CHEBI:57642"/>
        <dbReference type="ChEBI" id="CHEBI:57945"/>
        <dbReference type="EC" id="1.1.1.94"/>
    </reaction>
</comment>
<comment type="function">
    <text evidence="13">Catalyzes the reduction of the glycolytic intermediate dihydroxyacetone phosphate (DHAP) to sn-glycerol 3-phosphate (G3P), the key precursor for phospholipid synthesis.</text>
</comment>
<comment type="similarity">
    <text evidence="1 13 17">Belongs to the NAD-dependent glycerol-3-phosphate dehydrogenase family.</text>
</comment>
<feature type="binding site" evidence="13">
    <location>
        <position position="50"/>
    </location>
    <ligand>
        <name>NADPH</name>
        <dbReference type="ChEBI" id="CHEBI:57783"/>
    </ligand>
</feature>
<feature type="binding site" evidence="13">
    <location>
        <position position="271"/>
    </location>
    <ligand>
        <name>NADPH</name>
        <dbReference type="ChEBI" id="CHEBI:57783"/>
    </ligand>
</feature>
<dbReference type="GO" id="GO:0046167">
    <property type="term" value="P:glycerol-3-phosphate biosynthetic process"/>
    <property type="evidence" value="ECO:0007669"/>
    <property type="project" value="UniProtKB-UniRule"/>
</dbReference>
<evidence type="ECO:0000259" key="18">
    <source>
        <dbReference type="Pfam" id="PF01210"/>
    </source>
</evidence>
<dbReference type="Gene3D" id="3.40.50.720">
    <property type="entry name" value="NAD(P)-binding Rossmann-like Domain"/>
    <property type="match status" value="1"/>
</dbReference>
<feature type="binding site" evidence="15">
    <location>
        <position position="124"/>
    </location>
    <ligand>
        <name>substrate</name>
    </ligand>
</feature>
<dbReference type="EC" id="1.1.1.94" evidence="10 13"/>
<reference evidence="20 21" key="1">
    <citation type="submission" date="2012-01" db="EMBL/GenBank/DDBJ databases">
        <title>Complete sequence of chromosome of Clostridium pasteurianum BC1.</title>
        <authorList>
            <consortium name="US DOE Joint Genome Institute"/>
            <person name="Lucas S."/>
            <person name="Han J."/>
            <person name="Lapidus A."/>
            <person name="Cheng J.-F."/>
            <person name="Goodwin L."/>
            <person name="Pitluck S."/>
            <person name="Peters L."/>
            <person name="Mikhailova N."/>
            <person name="Teshima H."/>
            <person name="Detter J.C."/>
            <person name="Han C."/>
            <person name="Tapia R."/>
            <person name="Land M."/>
            <person name="Hauser L."/>
            <person name="Kyrpides N."/>
            <person name="Ivanova N."/>
            <person name="Pagani I."/>
            <person name="Dunn J."/>
            <person name="Taghavi S."/>
            <person name="Francis A."/>
            <person name="van der Lelie D."/>
            <person name="Woyke T."/>
        </authorList>
    </citation>
    <scope>NUCLEOTIDE SEQUENCE [LARGE SCALE GENOMIC DNA]</scope>
    <source>
        <strain evidence="20 21">BC1</strain>
    </source>
</reference>
<dbReference type="InterPro" id="IPR013328">
    <property type="entry name" value="6PGD_dom2"/>
</dbReference>
<organism evidence="20 21">
    <name type="scientific">Clostridium pasteurianum BC1</name>
    <dbReference type="NCBI Taxonomy" id="86416"/>
    <lineage>
        <taxon>Bacteria</taxon>
        <taxon>Bacillati</taxon>
        <taxon>Bacillota</taxon>
        <taxon>Clostridia</taxon>
        <taxon>Eubacteriales</taxon>
        <taxon>Clostridiaceae</taxon>
        <taxon>Clostridium</taxon>
    </lineage>
</organism>
<keyword evidence="3 13" id="KW-0521">NADP</keyword>
<keyword evidence="13" id="KW-0547">Nucleotide-binding</keyword>
<evidence type="ECO:0000256" key="14">
    <source>
        <dbReference type="PIRSR" id="PIRSR000114-1"/>
    </source>
</evidence>
<evidence type="ECO:0000256" key="6">
    <source>
        <dbReference type="ARBA" id="ARBA00023098"/>
    </source>
</evidence>
<evidence type="ECO:0000256" key="9">
    <source>
        <dbReference type="ARBA" id="ARBA00052716"/>
    </source>
</evidence>
<evidence type="ECO:0000256" key="1">
    <source>
        <dbReference type="ARBA" id="ARBA00011009"/>
    </source>
</evidence>
<dbReference type="UniPathway" id="UPA00940"/>
<gene>
    <name evidence="13" type="primary">gpsA</name>
    <name evidence="20" type="ORF">Clopa_2440</name>
</gene>
<feature type="binding site" evidence="13">
    <location>
        <position position="30"/>
    </location>
    <ligand>
        <name>NADPH</name>
        <dbReference type="ChEBI" id="CHEBI:57783"/>
    </ligand>
</feature>
<dbReference type="SUPFAM" id="SSF48179">
    <property type="entry name" value="6-phosphogluconate dehydrogenase C-terminal domain-like"/>
    <property type="match status" value="1"/>
</dbReference>
<feature type="binding site" evidence="13">
    <location>
        <position position="297"/>
    </location>
    <ligand>
        <name>NADPH</name>
        <dbReference type="ChEBI" id="CHEBI:57783"/>
    </ligand>
</feature>
<keyword evidence="7 13" id="KW-0594">Phospholipid biosynthesis</keyword>
<keyword evidence="6 13" id="KW-0443">Lipid metabolism</keyword>
<dbReference type="PANTHER" id="PTHR11728:SF1">
    <property type="entry name" value="GLYCEROL-3-PHOSPHATE DEHYDROGENASE [NAD(+)] 2, CHLOROPLASTIC"/>
    <property type="match status" value="1"/>
</dbReference>
<evidence type="ECO:0000256" key="4">
    <source>
        <dbReference type="ARBA" id="ARBA00023002"/>
    </source>
</evidence>
<dbReference type="AlphaFoldDB" id="R4K3Z3"/>
<dbReference type="GO" id="GO:0005829">
    <property type="term" value="C:cytosol"/>
    <property type="evidence" value="ECO:0007669"/>
    <property type="project" value="TreeGrafter"/>
</dbReference>
<dbReference type="GO" id="GO:0046168">
    <property type="term" value="P:glycerol-3-phosphate catabolic process"/>
    <property type="evidence" value="ECO:0007669"/>
    <property type="project" value="InterPro"/>
</dbReference>
<evidence type="ECO:0000256" key="3">
    <source>
        <dbReference type="ARBA" id="ARBA00022857"/>
    </source>
</evidence>
<dbReference type="SUPFAM" id="SSF51735">
    <property type="entry name" value="NAD(P)-binding Rossmann-fold domains"/>
    <property type="match status" value="1"/>
</dbReference>
<feature type="binding site" evidence="13">
    <location>
        <position position="124"/>
    </location>
    <ligand>
        <name>NADPH</name>
        <dbReference type="ChEBI" id="CHEBI:57783"/>
    </ligand>
</feature>
<keyword evidence="5 13" id="KW-0520">NAD</keyword>
<dbReference type="FunFam" id="1.10.1040.10:FF:000001">
    <property type="entry name" value="Glycerol-3-phosphate dehydrogenase [NAD(P)+]"/>
    <property type="match status" value="1"/>
</dbReference>
<dbReference type="eggNOG" id="COG0240">
    <property type="taxonomic scope" value="Bacteria"/>
</dbReference>
<comment type="subcellular location">
    <subcellularLocation>
        <location evidence="13">Cytoplasm</location>
    </subcellularLocation>
</comment>
<keyword evidence="8 13" id="KW-1208">Phospholipid metabolism</keyword>
<dbReference type="GO" id="GO:0008654">
    <property type="term" value="P:phospholipid biosynthetic process"/>
    <property type="evidence" value="ECO:0007669"/>
    <property type="project" value="UniProtKB-KW"/>
</dbReference>
<feature type="domain" description="Glycerol-3-phosphate dehydrogenase NAD-dependent N-terminal" evidence="18">
    <location>
        <begin position="22"/>
        <end position="176"/>
    </location>
</feature>
<evidence type="ECO:0000256" key="7">
    <source>
        <dbReference type="ARBA" id="ARBA00023209"/>
    </source>
</evidence>
<comment type="caution">
    <text evidence="13">Lacks conserved residue(s) required for the propagation of feature annotation.</text>
</comment>
<dbReference type="GO" id="GO:0006650">
    <property type="term" value="P:glycerophospholipid metabolic process"/>
    <property type="evidence" value="ECO:0007669"/>
    <property type="project" value="UniProtKB-UniRule"/>
</dbReference>
<accession>R4K3Z3</accession>
<dbReference type="Gene3D" id="1.10.1040.10">
    <property type="entry name" value="N-(1-d-carboxylethyl)-l-norvaline Dehydrogenase, domain 2"/>
    <property type="match status" value="1"/>
</dbReference>
<dbReference type="NCBIfam" id="NF000942">
    <property type="entry name" value="PRK00094.1-4"/>
    <property type="match status" value="1"/>
</dbReference>
<keyword evidence="21" id="KW-1185">Reference proteome</keyword>
<dbReference type="HAMAP" id="MF_00394">
    <property type="entry name" value="NAD_Glyc3P_dehydrog"/>
    <property type="match status" value="1"/>
</dbReference>
<keyword evidence="13" id="KW-0963">Cytoplasm</keyword>
<feature type="binding site" evidence="13">
    <location>
        <position position="124"/>
    </location>
    <ligand>
        <name>sn-glycerol 3-phosphate</name>
        <dbReference type="ChEBI" id="CHEBI:57597"/>
    </ligand>
</feature>
<feature type="binding site" evidence="13">
    <location>
        <position position="156"/>
    </location>
    <ligand>
        <name>NADPH</name>
        <dbReference type="ChEBI" id="CHEBI:57783"/>
    </ligand>
</feature>
<dbReference type="GO" id="GO:0141153">
    <property type="term" value="F:glycerol-3-phosphate dehydrogenase (NADP+) activity"/>
    <property type="evidence" value="ECO:0007669"/>
    <property type="project" value="RHEA"/>
</dbReference>
<feature type="binding site" evidence="13">
    <location>
        <position position="271"/>
    </location>
    <ligand>
        <name>sn-glycerol 3-phosphate</name>
        <dbReference type="ChEBI" id="CHEBI:57597"/>
    </ligand>
</feature>
<evidence type="ECO:0000256" key="16">
    <source>
        <dbReference type="PIRSR" id="PIRSR000114-3"/>
    </source>
</evidence>
<dbReference type="STRING" id="86416.Clopa_2440"/>
<dbReference type="KEGG" id="cpas:Clopa_2440"/>
<dbReference type="InterPro" id="IPR006109">
    <property type="entry name" value="G3P_DH_NAD-dep_C"/>
</dbReference>
<feature type="binding site" evidence="13">
    <location>
        <position position="29"/>
    </location>
    <ligand>
        <name>NADPH</name>
        <dbReference type="ChEBI" id="CHEBI:57783"/>
    </ligand>
</feature>
<feature type="active site" description="Proton acceptor" evidence="13 14">
    <location>
        <position position="207"/>
    </location>
</feature>
<feature type="binding site" evidence="16">
    <location>
        <position position="271"/>
    </location>
    <ligand>
        <name>NAD(+)</name>
        <dbReference type="ChEBI" id="CHEBI:57540"/>
    </ligand>
</feature>
<feature type="binding site" evidence="13">
    <location>
        <position position="295"/>
    </location>
    <ligand>
        <name>NADPH</name>
        <dbReference type="ChEBI" id="CHEBI:57783"/>
    </ligand>
</feature>